<reference evidence="2" key="2">
    <citation type="submission" date="2025-08" db="UniProtKB">
        <authorList>
            <consortium name="RefSeq"/>
        </authorList>
    </citation>
    <scope>IDENTIFICATION</scope>
</reference>
<organism evidence="1 2">
    <name type="scientific">Gossypium hirsutum</name>
    <name type="common">Upland cotton</name>
    <name type="synonym">Gossypium mexicanum</name>
    <dbReference type="NCBI Taxonomy" id="3635"/>
    <lineage>
        <taxon>Eukaryota</taxon>
        <taxon>Viridiplantae</taxon>
        <taxon>Streptophyta</taxon>
        <taxon>Embryophyta</taxon>
        <taxon>Tracheophyta</taxon>
        <taxon>Spermatophyta</taxon>
        <taxon>Magnoliopsida</taxon>
        <taxon>eudicotyledons</taxon>
        <taxon>Gunneridae</taxon>
        <taxon>Pentapetalae</taxon>
        <taxon>rosids</taxon>
        <taxon>malvids</taxon>
        <taxon>Malvales</taxon>
        <taxon>Malvaceae</taxon>
        <taxon>Malvoideae</taxon>
        <taxon>Gossypium</taxon>
    </lineage>
</organism>
<dbReference type="PANTHER" id="PTHR33710:SF62">
    <property type="entry name" value="DUF4283 DOMAIN PROTEIN"/>
    <property type="match status" value="1"/>
</dbReference>
<gene>
    <name evidence="2" type="primary">LOC121203659</name>
</gene>
<dbReference type="Proteomes" id="UP000818029">
    <property type="component" value="Chromosome A07"/>
</dbReference>
<dbReference type="GeneID" id="121203659"/>
<keyword evidence="1" id="KW-1185">Reference proteome</keyword>
<accession>A0ABM2YHS7</accession>
<reference evidence="1" key="1">
    <citation type="journal article" date="2020" name="Nat. Genet.">
        <title>Genomic diversifications of five Gossypium allopolyploid species and their impact on cotton improvement.</title>
        <authorList>
            <person name="Chen Z.J."/>
            <person name="Sreedasyam A."/>
            <person name="Ando A."/>
            <person name="Song Q."/>
            <person name="De Santiago L.M."/>
            <person name="Hulse-Kemp A.M."/>
            <person name="Ding M."/>
            <person name="Ye W."/>
            <person name="Kirkbride R.C."/>
            <person name="Jenkins J."/>
            <person name="Plott C."/>
            <person name="Lovell J."/>
            <person name="Lin Y.M."/>
            <person name="Vaughn R."/>
            <person name="Liu B."/>
            <person name="Simpson S."/>
            <person name="Scheffler B.E."/>
            <person name="Wen L."/>
            <person name="Saski C.A."/>
            <person name="Grover C.E."/>
            <person name="Hu G."/>
            <person name="Conover J.L."/>
            <person name="Carlson J.W."/>
            <person name="Shu S."/>
            <person name="Boston L.B."/>
            <person name="Williams M."/>
            <person name="Peterson D.G."/>
            <person name="McGee K."/>
            <person name="Jones D.C."/>
            <person name="Wendel J.F."/>
            <person name="Stelly D.M."/>
            <person name="Grimwood J."/>
            <person name="Schmutz J."/>
        </authorList>
    </citation>
    <scope>NUCLEOTIDE SEQUENCE [LARGE SCALE GENOMIC DNA]</scope>
    <source>
        <strain evidence="1">cv. TM-1</strain>
    </source>
</reference>
<sequence>MAAFKEALEYCELHDLGFSGQWYTWEKGRLVDNNIRERLDRGVANTEWWALFPSLGVLEKLKKVGSNLSNWAKKEKRRKGRRTEVLNGRLMELGASKISDAILEDITEIKLELNLEADKKELFWKQRARVNWLRMGGRNTAFFHKSATHRRRKNMINGLENEAGNLITDEFEISN</sequence>
<proteinExistence type="predicted"/>
<protein>
    <submittedName>
        <fullName evidence="2">Uncharacterized protein</fullName>
    </submittedName>
</protein>
<evidence type="ECO:0000313" key="1">
    <source>
        <dbReference type="Proteomes" id="UP000818029"/>
    </source>
</evidence>
<evidence type="ECO:0000313" key="2">
    <source>
        <dbReference type="RefSeq" id="XP_040930023.1"/>
    </source>
</evidence>
<name>A0ABM2YHS7_GOSHI</name>
<dbReference type="PANTHER" id="PTHR33710">
    <property type="entry name" value="BNAC02G09200D PROTEIN"/>
    <property type="match status" value="1"/>
</dbReference>
<dbReference type="RefSeq" id="XP_040930023.1">
    <property type="nucleotide sequence ID" value="XM_041074089.1"/>
</dbReference>